<sequence>MPGSFTNEGGTRAYRLYIPGGKHAQALPLVVMLHGCGQDSDGFAAATRMNVPAEREKFFVLYPEQAAQANPSRCWHWYKGEDQVRGRGEPSIIAGMTREILSMHGIDAARVYVAGHSAGAAMAMVMGVNYPDLFAAIGVHSGLPYGVAHDLASAFAAMQQGPGAGLFQRESVIPPVLNMPRAVPAIVFHGDRDTTVHPGNGDQVLAQWAAVHSGEPRPLQLTTNRSRVPMGYAYTRAAYHDASGQALLEQWMVHGAGHGWSGGNPEVWYTEPRGPDASEEMVRFFRQHAQGEP</sequence>
<dbReference type="Pfam" id="PF10503">
    <property type="entry name" value="Esterase_PHB"/>
    <property type="match status" value="1"/>
</dbReference>
<dbReference type="GO" id="GO:0005576">
    <property type="term" value="C:extracellular region"/>
    <property type="evidence" value="ECO:0007669"/>
    <property type="project" value="InterPro"/>
</dbReference>
<dbReference type="NCBIfam" id="TIGR01840">
    <property type="entry name" value="esterase_phb"/>
    <property type="match status" value="1"/>
</dbReference>
<protein>
    <submittedName>
        <fullName evidence="3">Esterase, PHB depolymerase family</fullName>
    </submittedName>
</protein>
<dbReference type="PANTHER" id="PTHR43037">
    <property type="entry name" value="UNNAMED PRODUCT-RELATED"/>
    <property type="match status" value="1"/>
</dbReference>
<dbReference type="PANTHER" id="PTHR43037:SF1">
    <property type="entry name" value="BLL1128 PROTEIN"/>
    <property type="match status" value="1"/>
</dbReference>
<dbReference type="Proteomes" id="UP000266313">
    <property type="component" value="Chromosome"/>
</dbReference>
<dbReference type="GO" id="GO:0016787">
    <property type="term" value="F:hydrolase activity"/>
    <property type="evidence" value="ECO:0007669"/>
    <property type="project" value="UniProtKB-KW"/>
</dbReference>
<dbReference type="InterPro" id="IPR050955">
    <property type="entry name" value="Plant_Biomass_Hydrol_Est"/>
</dbReference>
<evidence type="ECO:0000313" key="3">
    <source>
        <dbReference type="EMBL" id="BBA33563.1"/>
    </source>
</evidence>
<dbReference type="Gene3D" id="3.40.50.1820">
    <property type="entry name" value="alpha/beta hydrolase"/>
    <property type="match status" value="1"/>
</dbReference>
<dbReference type="SUPFAM" id="SSF53474">
    <property type="entry name" value="alpha/beta-Hydrolases"/>
    <property type="match status" value="2"/>
</dbReference>
<keyword evidence="2" id="KW-0378">Hydrolase</keyword>
<dbReference type="AlphaFoldDB" id="A0A250KPF9"/>
<reference evidence="3 4" key="1">
    <citation type="submission" date="2016-12" db="EMBL/GenBank/DDBJ databases">
        <title>Genome sequencing of Methylocaldum marinum.</title>
        <authorList>
            <person name="Takeuchi M."/>
            <person name="Kamagata Y."/>
            <person name="Hiraoka S."/>
            <person name="Oshima K."/>
            <person name="Hattori M."/>
            <person name="Iwasaki W."/>
        </authorList>
    </citation>
    <scope>NUCLEOTIDE SEQUENCE [LARGE SCALE GENOMIC DNA]</scope>
    <source>
        <strain evidence="3 4">S8</strain>
    </source>
</reference>
<keyword evidence="4" id="KW-1185">Reference proteome</keyword>
<name>A0A250KPF9_9GAMM</name>
<proteinExistence type="predicted"/>
<organism evidence="3 4">
    <name type="scientific">Methylocaldum marinum</name>
    <dbReference type="NCBI Taxonomy" id="1432792"/>
    <lineage>
        <taxon>Bacteria</taxon>
        <taxon>Pseudomonadati</taxon>
        <taxon>Pseudomonadota</taxon>
        <taxon>Gammaproteobacteria</taxon>
        <taxon>Methylococcales</taxon>
        <taxon>Methylococcaceae</taxon>
        <taxon>Methylocaldum</taxon>
    </lineage>
</organism>
<gene>
    <name evidence="3" type="ORF">sS8_1605</name>
</gene>
<evidence type="ECO:0000256" key="1">
    <source>
        <dbReference type="ARBA" id="ARBA00022729"/>
    </source>
</evidence>
<evidence type="ECO:0000256" key="2">
    <source>
        <dbReference type="ARBA" id="ARBA00022801"/>
    </source>
</evidence>
<dbReference type="KEGG" id="mmai:sS8_1605"/>
<dbReference type="InterPro" id="IPR029058">
    <property type="entry name" value="AB_hydrolase_fold"/>
</dbReference>
<dbReference type="InterPro" id="IPR010126">
    <property type="entry name" value="Esterase_phb"/>
</dbReference>
<evidence type="ECO:0000313" key="4">
    <source>
        <dbReference type="Proteomes" id="UP000266313"/>
    </source>
</evidence>
<keyword evidence="1" id="KW-0732">Signal</keyword>
<accession>A0A250KPF9</accession>
<dbReference type="EMBL" id="AP017928">
    <property type="protein sequence ID" value="BBA33563.1"/>
    <property type="molecule type" value="Genomic_DNA"/>
</dbReference>